<feature type="non-terminal residue" evidence="1">
    <location>
        <position position="54"/>
    </location>
</feature>
<accession>A0A382QU68</accession>
<gene>
    <name evidence="1" type="ORF">METZ01_LOCUS341908</name>
</gene>
<name>A0A382QU68_9ZZZZ</name>
<evidence type="ECO:0000313" key="1">
    <source>
        <dbReference type="EMBL" id="SVC89054.1"/>
    </source>
</evidence>
<dbReference type="AlphaFoldDB" id="A0A382QU68"/>
<sequence>MLKNFLVQIWAYDYHAKFEVLAEDNRESIEKSILDKLGEKSIKWESTGMYHNTR</sequence>
<proteinExistence type="predicted"/>
<reference evidence="1" key="1">
    <citation type="submission" date="2018-05" db="EMBL/GenBank/DDBJ databases">
        <authorList>
            <person name="Lanie J.A."/>
            <person name="Ng W.-L."/>
            <person name="Kazmierczak K.M."/>
            <person name="Andrzejewski T.M."/>
            <person name="Davidsen T.M."/>
            <person name="Wayne K.J."/>
            <person name="Tettelin H."/>
            <person name="Glass J.I."/>
            <person name="Rusch D."/>
            <person name="Podicherti R."/>
            <person name="Tsui H.-C.T."/>
            <person name="Winkler M.E."/>
        </authorList>
    </citation>
    <scope>NUCLEOTIDE SEQUENCE</scope>
</reference>
<feature type="non-terminal residue" evidence="1">
    <location>
        <position position="1"/>
    </location>
</feature>
<dbReference type="EMBL" id="UINC01116956">
    <property type="protein sequence ID" value="SVC89054.1"/>
    <property type="molecule type" value="Genomic_DNA"/>
</dbReference>
<protein>
    <submittedName>
        <fullName evidence="1">Uncharacterized protein</fullName>
    </submittedName>
</protein>
<organism evidence="1">
    <name type="scientific">marine metagenome</name>
    <dbReference type="NCBI Taxonomy" id="408172"/>
    <lineage>
        <taxon>unclassified sequences</taxon>
        <taxon>metagenomes</taxon>
        <taxon>ecological metagenomes</taxon>
    </lineage>
</organism>